<name>A0A343J0H1_ECOLX</name>
<organism evidence="1">
    <name type="scientific">Escherichia coli</name>
    <dbReference type="NCBI Taxonomy" id="562"/>
    <lineage>
        <taxon>Bacteria</taxon>
        <taxon>Pseudomonadati</taxon>
        <taxon>Pseudomonadota</taxon>
        <taxon>Gammaproteobacteria</taxon>
        <taxon>Enterobacterales</taxon>
        <taxon>Enterobacteriaceae</taxon>
        <taxon>Escherichia</taxon>
    </lineage>
</organism>
<proteinExistence type="predicted"/>
<evidence type="ECO:0008006" key="2">
    <source>
        <dbReference type="Google" id="ProtNLM"/>
    </source>
</evidence>
<dbReference type="AlphaFoldDB" id="A0A343J0H1"/>
<keyword evidence="1" id="KW-0614">Plasmid</keyword>
<geneLocation type="plasmid" evidence="1">
    <name>pIncHI2-MU3</name>
</geneLocation>
<evidence type="ECO:0000313" key="1">
    <source>
        <dbReference type="EMBL" id="ASU05698.1"/>
    </source>
</evidence>
<sequence length="133" mass="14672">MRIIYEKNINCYFIMFCHSVLAYPYRIYTVPEGALVKNILTNEYLGKTPVVVDVSNTEAGSTFGISLFRHENVAIKIFTVMPSAENNFAVSGPDVATMSLPGKAPLNVVNDGNGASVHIELRPYMSEPAHTPY</sequence>
<reference evidence="1" key="1">
    <citation type="journal article" date="2018" name="ISME J.">
        <title>Dissemination and persistence of extended-spectrum cephalosporin-resistance encoding IncI1-blaCTXM-1 plasmid among Escherichia coli in pigs.</title>
        <authorList>
            <person name="Abraham S."/>
            <person name="Kirkwood R.N."/>
            <person name="Laird T."/>
            <person name="Saputra S."/>
            <person name="Mitchell T."/>
            <person name="Singh M."/>
            <person name="Linn B."/>
            <person name="Abraham R.J."/>
            <person name="Pang S."/>
            <person name="Gordon D.M."/>
            <person name="Trott D.J."/>
            <person name="O'Dea M."/>
        </authorList>
    </citation>
    <scope>NUCLEOTIDE SEQUENCE</scope>
    <source>
        <strain evidence="1">6/14/6b</strain>
        <plasmid evidence="1">pIncHI2-MU3</plasmid>
    </source>
</reference>
<protein>
    <recommendedName>
        <fullName evidence="2">IncH1 plasmid conjugative transfer protein TrhZ</fullName>
    </recommendedName>
</protein>
<accession>A0A343J0H1</accession>
<dbReference type="EMBL" id="MF174859">
    <property type="protein sequence ID" value="ASU05698.1"/>
    <property type="molecule type" value="Genomic_DNA"/>
</dbReference>
<gene>
    <name evidence="1" type="ORF">ECSA44_05806</name>
</gene>